<evidence type="ECO:0000313" key="12">
    <source>
        <dbReference type="EMBL" id="CAI9159423.1"/>
    </source>
</evidence>
<dbReference type="PANTHER" id="PTHR35671">
    <property type="entry name" value="PROTEIN TOPAZ1"/>
    <property type="match status" value="1"/>
</dbReference>
<dbReference type="Pfam" id="PF14687">
    <property type="entry name" value="DUF4460"/>
    <property type="match status" value="1"/>
</dbReference>
<dbReference type="PANTHER" id="PTHR35671:SF1">
    <property type="entry name" value="PROTEIN TOPAZ1"/>
    <property type="match status" value="1"/>
</dbReference>
<evidence type="ECO:0000256" key="2">
    <source>
        <dbReference type="ARBA" id="ARBA00004514"/>
    </source>
</evidence>
<dbReference type="InterPro" id="IPR027989">
    <property type="entry name" value="DUF4461"/>
</dbReference>
<keyword evidence="5" id="KW-0221">Differentiation</keyword>
<evidence type="ECO:0000256" key="5">
    <source>
        <dbReference type="ARBA" id="ARBA00022782"/>
    </source>
</evidence>
<feature type="region of interest" description="Disordered" evidence="8">
    <location>
        <begin position="550"/>
        <end position="572"/>
    </location>
</feature>
<feature type="region of interest" description="Disordered" evidence="8">
    <location>
        <begin position="1745"/>
        <end position="1771"/>
    </location>
</feature>
<sequence>MRRLPPSGPTTAPGREGDARGLRKRSRRPGPGEAGGCGAEAAGREESRQKRRMVARVSGREEVESDKSAKEKRKVTEASSDDPQPGIDLVRKESLTSSESFPTVECSEFQSMAFLQSLGKERLIEGIKRRIRIKKFKSLESPPLKMTENKATQNSKVEFQDELYKNTQKYSCNSLSPGVENNSILKLHDCSCLSHSKDCNDENNLAYKPDGGCLHVRENSSKKENPRSLNKTNPSNIPQLLQTEENLMQVSQLLLEEDDSNLSKNNGMFSCLQSENNKHSVEESSIGRKSRKKMKVSEKGNGMVTEMTFSNMCNKSELMLQGNQTGAEGKETETLEAKKSSLKVLRKVNNNTLSPMDPLLSLPETGKKTSPEHYVNAVFQKALEQLSEEETKNVSQPLGCTSMDPPGDYFKSMKSSLVKSLSDCFPVEKRSSREGLKNEAEESKYSCHRTIPMTGKRTWPCYSCARISAQCWKKASLPQSSRQDDFLKHQTNQTYLTDSKLMLQSSVTETNSASSSIEKLDSNLNCLPSVSTVEPTSVVIKEPIVNDDEKMKSEKLSRSASEVVSNTTEDTPLTNVTHNLTGSKKKRRGNLTKLNLMVASQDGQEASNSTGKTIHQKACITKQALVVPDLVKILNTGRLTNFKIPLLKNKTEKRKEINAKSSEREVCSPLELLDNLSGAEVRQSRTKENAVTVTSGPQSLSIQHSVIPLQASSDSFCSKNSCIIAPSFLKQGNNNKPSNHISASGHIISNKAAGSLTVENNTFSCDPGCIEKNPTFYSNEQEPFKAGSSEVSGRKMTKNFSEVKVGFPDILKAYEDDVLLIDVIQDDPDLFGVSNEGELSFPSEVTMISQEPNVAEEHQSTDSKHMELPEKKEPSDDLRELPVLDPGSMKSEICASLSAASEIKHDSKDANISLGEVTHETSSNEKPGDLSEQTKSSDLDEKCRFSDKVATQEEQETISEVCRSDSKNTEIVVGECHLAALVSKPLCLPVPLPPLNLSAHQEDTLLNPWMNDFRFPGKHSLVKLQNPEICEIFKREKNVGVFQKPLGLMIPHRYCKFHFNTLHGCERSQCKFAHVPEQGDEKVCMDVFKKYISINELCLLQRAANMFMEYYRKFLPGIHFDLQVLNDLLNSLLKHCLLKEVLQVMNLCIMIKMLPALRILLKIFEYVATMKLRNAVPALIGIFCKLIEAGMVLDPEHLNYIIKLLYQIQASKPEITAVLEMKSRLHMRQFKKNWKCDLEAALNEIEHCKEKGDWTKLGNVYINIKMSCEKLADFQRFCSCIAETLTKDYKEERPGVPFCEFAETVSKDPHNSEVDKTLLGRIGISAMYFYHKLLQWSKGRKVLDKLYELKIHFTSLKGLIGPEKLAPRCQIVNIAAEIFLKSGSLDGAIWVLRESEWIISTPVWPCDRLDVLNRHNLLCTIAHEILAKSLYRQTFEVLQNLPGFQNSQETVEVSQYSLLFNKLLDACIESNSLGMSSSVAEFMISKRIPIDFSFLRRLITSLGRSCLWLKARTHYKSALSLGCYPPLEGNLYRKLLLIPSYLSEIEMLLAIEIFLVSNASSIQSPGTSTQILQIVLKRCEENKSRSKDDYQAAVERLIMAARISDPKLFIKHMTVNVNKEQVYSLEHCSALKWLKENMKWAGKVWLFNNRPPPGQEVRKRRNGGLLRCGQASDHPVADVTTGLRTARVLTRVPGCAQAPQRGRPGALQPMRARPAACPQAPAPLERASAPGLTDWQSSTRPDEISGLGVHRAPGVGACQRQSSGAARAGGSGASSLAGLAPRCACAPAWPSASHTVPREERPSLHLVPRGKWSRSDQALAEETCRNLINGCLELDLHIYSEMFCHLRPVRRLCPGKIFPYCFLLSRALSGAEAVNALRPFYFAVHPDFFGQHPREREVNENSLKRLSAYLENLQKPGFKSLKPTQLVFYVRETDQHPSDGQEHFSTSGFRAVKFTLHTRDLLSTVLYILNSCSLSIEHVQSLNTNVHSQPLKEAKRTSDRPIKWDKSYYSFTGFKDPDEDLEQVWRTETTLTSWLDNNGKSAIKKLKNSLPLRKELDRLKDELSHQLQLSDIRWQRSWGVAHRCSQLHSLGRLAQQNLETLKNAKGCTIIFTDRSGMSAVGHVMLGTMDVHHHWTKLFERLPSYFDLQRRLTHLEDQISYLLGGIQVVYIEELQPVLTLEEYYSLLDVFYNRLLKSRIPFHPRSLRGLQMILNSDRYAPSLHELGHFNIPILCDPANLQWFILTKAQQARENTKRKEELKVIENNLMQASTKKFSLGKFYKEPSVSSIQMVGCCKRLLEQSLPYLQGMHLCVSHFYSVMQDGDLCIPWNWKNGEAIK</sequence>
<feature type="compositionally biased region" description="Basic and acidic residues" evidence="8">
    <location>
        <begin position="855"/>
        <end position="882"/>
    </location>
</feature>
<feature type="compositionally biased region" description="Basic and acidic residues" evidence="8">
    <location>
        <begin position="58"/>
        <end position="69"/>
    </location>
</feature>
<feature type="domain" description="DUF4460" evidence="10">
    <location>
        <begin position="1865"/>
        <end position="1974"/>
    </location>
</feature>
<gene>
    <name evidence="12" type="ORF">MRATA1EN1_LOCUS8385</name>
</gene>
<dbReference type="Proteomes" id="UP001176941">
    <property type="component" value="Chromosome 19"/>
</dbReference>
<dbReference type="InterPro" id="IPR028031">
    <property type="entry name" value="DUF4460"/>
</dbReference>
<name>A0ABN8YG57_RANTA</name>
<protein>
    <recommendedName>
        <fullName evidence="3">Protein TOPAZ1</fullName>
    </recommendedName>
    <alternativeName>
        <fullName evidence="7">Testis- and ovary-specific PAZ domain-containing protein 1</fullName>
    </alternativeName>
</protein>
<dbReference type="Pfam" id="PF14688">
    <property type="entry name" value="DUF4461"/>
    <property type="match status" value="1"/>
</dbReference>
<feature type="region of interest" description="Disordered" evidence="8">
    <location>
        <begin position="1"/>
        <end position="88"/>
    </location>
</feature>
<evidence type="ECO:0000256" key="1">
    <source>
        <dbReference type="ARBA" id="ARBA00002132"/>
    </source>
</evidence>
<feature type="domain" description="DUF4461" evidence="11">
    <location>
        <begin position="2029"/>
        <end position="2331"/>
    </location>
</feature>
<comment type="function">
    <text evidence="1">Important for normal spermatogenesis and male fertility. Specifically required for progression to the post-meiotic stages of spermatocyte development. Seems to be necessary for normal expression levels of a number of testis-expressed gene transcripts, although its role in this process is unclear.</text>
</comment>
<feature type="compositionally biased region" description="Polar residues" evidence="8">
    <location>
        <begin position="558"/>
        <end position="572"/>
    </location>
</feature>
<dbReference type="InterPro" id="IPR029435">
    <property type="entry name" value="TOPAZ1_dom"/>
</dbReference>
<dbReference type="Pfam" id="PF14669">
    <property type="entry name" value="Asp_Glu_race_2"/>
    <property type="match status" value="1"/>
</dbReference>
<evidence type="ECO:0000256" key="8">
    <source>
        <dbReference type="SAM" id="MobiDB-lite"/>
    </source>
</evidence>
<proteinExistence type="predicted"/>
<feature type="compositionally biased region" description="Basic and acidic residues" evidence="8">
    <location>
        <begin position="215"/>
        <end position="226"/>
    </location>
</feature>
<evidence type="ECO:0000259" key="9">
    <source>
        <dbReference type="Pfam" id="PF14669"/>
    </source>
</evidence>
<evidence type="ECO:0000256" key="6">
    <source>
        <dbReference type="ARBA" id="ARBA00022871"/>
    </source>
</evidence>
<evidence type="ECO:0000256" key="3">
    <source>
        <dbReference type="ARBA" id="ARBA00016464"/>
    </source>
</evidence>
<comment type="subcellular location">
    <subcellularLocation>
        <location evidence="2">Cytoplasm</location>
        <location evidence="2">Cytosol</location>
    </subcellularLocation>
</comment>
<feature type="compositionally biased region" description="Basic and acidic residues" evidence="8">
    <location>
        <begin position="917"/>
        <end position="929"/>
    </location>
</feature>
<feature type="region of interest" description="Disordered" evidence="8">
    <location>
        <begin position="211"/>
        <end position="236"/>
    </location>
</feature>
<evidence type="ECO:0000256" key="7">
    <source>
        <dbReference type="ARBA" id="ARBA00031943"/>
    </source>
</evidence>
<reference evidence="12" key="1">
    <citation type="submission" date="2023-04" db="EMBL/GenBank/DDBJ databases">
        <authorList>
            <consortium name="ELIXIR-Norway"/>
        </authorList>
    </citation>
    <scope>NUCLEOTIDE SEQUENCE [LARGE SCALE GENOMIC DNA]</scope>
</reference>
<dbReference type="EMBL" id="OX459955">
    <property type="protein sequence ID" value="CAI9159423.1"/>
    <property type="molecule type" value="Genomic_DNA"/>
</dbReference>
<keyword evidence="4" id="KW-0963">Cytoplasm</keyword>
<evidence type="ECO:0000256" key="4">
    <source>
        <dbReference type="ARBA" id="ARBA00022490"/>
    </source>
</evidence>
<feature type="domain" description="Protein TOPAZ1" evidence="9">
    <location>
        <begin position="1245"/>
        <end position="1420"/>
    </location>
</feature>
<accession>A0ABN8YG57</accession>
<feature type="region of interest" description="Disordered" evidence="8">
    <location>
        <begin position="917"/>
        <end position="942"/>
    </location>
</feature>
<dbReference type="InterPro" id="IPR038952">
    <property type="entry name" value="TOPAZ1"/>
</dbReference>
<evidence type="ECO:0000259" key="10">
    <source>
        <dbReference type="Pfam" id="PF14687"/>
    </source>
</evidence>
<keyword evidence="6" id="KW-0744">Spermatogenesis</keyword>
<feature type="region of interest" description="Disordered" evidence="8">
    <location>
        <begin position="852"/>
        <end position="884"/>
    </location>
</feature>
<keyword evidence="13" id="KW-1185">Reference proteome</keyword>
<evidence type="ECO:0000259" key="11">
    <source>
        <dbReference type="Pfam" id="PF14688"/>
    </source>
</evidence>
<feature type="compositionally biased region" description="Polar residues" evidence="8">
    <location>
        <begin position="227"/>
        <end position="236"/>
    </location>
</feature>
<evidence type="ECO:0000313" key="13">
    <source>
        <dbReference type="Proteomes" id="UP001176941"/>
    </source>
</evidence>
<organism evidence="12 13">
    <name type="scientific">Rangifer tarandus platyrhynchus</name>
    <name type="common">Svalbard reindeer</name>
    <dbReference type="NCBI Taxonomy" id="3082113"/>
    <lineage>
        <taxon>Eukaryota</taxon>
        <taxon>Metazoa</taxon>
        <taxon>Chordata</taxon>
        <taxon>Craniata</taxon>
        <taxon>Vertebrata</taxon>
        <taxon>Euteleostomi</taxon>
        <taxon>Mammalia</taxon>
        <taxon>Eutheria</taxon>
        <taxon>Laurasiatheria</taxon>
        <taxon>Artiodactyla</taxon>
        <taxon>Ruminantia</taxon>
        <taxon>Pecora</taxon>
        <taxon>Cervidae</taxon>
        <taxon>Odocoileinae</taxon>
        <taxon>Rangifer</taxon>
    </lineage>
</organism>